<dbReference type="Proteomes" id="UP000005813">
    <property type="component" value="Unassembled WGS sequence"/>
</dbReference>
<dbReference type="SUPFAM" id="SSF53335">
    <property type="entry name" value="S-adenosyl-L-methionine-dependent methyltransferases"/>
    <property type="match status" value="1"/>
</dbReference>
<evidence type="ECO:0000313" key="8">
    <source>
        <dbReference type="EMBL" id="EFU72401.1"/>
    </source>
</evidence>
<accession>A0A828QWK5</accession>
<reference evidence="8 9" key="1">
    <citation type="submission" date="2010-12" db="EMBL/GenBank/DDBJ databases">
        <authorList>
            <person name="Muzny D."/>
            <person name="Qin X."/>
            <person name="Buhay C."/>
            <person name="Dugan-Rocha S."/>
            <person name="Ding Y."/>
            <person name="Chen G."/>
            <person name="Hawes A."/>
            <person name="Holder M."/>
            <person name="Jhangiani S."/>
            <person name="Johnson A."/>
            <person name="Khan Z."/>
            <person name="Li Z."/>
            <person name="Liu W."/>
            <person name="Liu X."/>
            <person name="Perez L."/>
            <person name="Shen H."/>
            <person name="Wang Q."/>
            <person name="Watt J."/>
            <person name="Xi L."/>
            <person name="Xin Y."/>
            <person name="Zhou J."/>
            <person name="Deng J."/>
            <person name="Jiang H."/>
            <person name="Liu Y."/>
            <person name="Qu J."/>
            <person name="Song X.-Z."/>
            <person name="Zhang L."/>
            <person name="Villasana D."/>
            <person name="Johnson A."/>
            <person name="Liu J."/>
            <person name="Liyanage D."/>
            <person name="Lorensuhewa L."/>
            <person name="Robinson T."/>
            <person name="Song A."/>
            <person name="Song B.-B."/>
            <person name="Dinh H."/>
            <person name="Thornton R."/>
            <person name="Coyle M."/>
            <person name="Francisco L."/>
            <person name="Jackson L."/>
            <person name="Javaid M."/>
            <person name="Korchina V."/>
            <person name="Kovar C."/>
            <person name="Mata R."/>
            <person name="Mathew T."/>
            <person name="Ngo R."/>
            <person name="Nguyen L."/>
            <person name="Nguyen N."/>
            <person name="Okwuonu G."/>
            <person name="Ongeri F."/>
            <person name="Pham C."/>
            <person name="Simmons D."/>
            <person name="Wilczek-Boney K."/>
            <person name="Hale W."/>
            <person name="Jakkamsetti A."/>
            <person name="Pham P."/>
            <person name="Ruth R."/>
            <person name="San Lucas F."/>
            <person name="Warren J."/>
            <person name="Zhang J."/>
            <person name="Zhao Z."/>
            <person name="Zhou C."/>
            <person name="Zhu D."/>
            <person name="Lee S."/>
            <person name="Bess C."/>
            <person name="Blankenburg K."/>
            <person name="Forbes L."/>
            <person name="Fu Q."/>
            <person name="Gubbala S."/>
            <person name="Hirani K."/>
            <person name="Jayaseelan J.C."/>
            <person name="Lara F."/>
            <person name="Munidasa M."/>
            <person name="Palculict T."/>
            <person name="Patil S."/>
            <person name="Pu L.-L."/>
            <person name="Saada N."/>
            <person name="Tang L."/>
            <person name="Weissenberger G."/>
            <person name="Zhu Y."/>
            <person name="Hemphill L."/>
            <person name="Shang Y."/>
            <person name="Youmans B."/>
            <person name="Ayvaz T."/>
            <person name="Ross M."/>
            <person name="Santibanez J."/>
            <person name="Aqrawi P."/>
            <person name="Gross S."/>
            <person name="Joshi V."/>
            <person name="Fowler G."/>
            <person name="Nazareth L."/>
            <person name="Reid J."/>
            <person name="Worley K."/>
            <person name="Petrosino J."/>
            <person name="Highlander S."/>
            <person name="Gibbs R."/>
        </authorList>
    </citation>
    <scope>NUCLEOTIDE SEQUENCE [LARGE SCALE GENOMIC DNA]</scope>
    <source>
        <strain evidence="8 9">JV21</strain>
    </source>
</reference>
<dbReference type="PANTHER" id="PTHR10629">
    <property type="entry name" value="CYTOSINE-SPECIFIC METHYLTRANSFERASE"/>
    <property type="match status" value="1"/>
</dbReference>
<dbReference type="Gene3D" id="3.40.50.150">
    <property type="entry name" value="Vaccinia Virus protein VP39"/>
    <property type="match status" value="1"/>
</dbReference>
<dbReference type="Gene3D" id="3.90.120.10">
    <property type="entry name" value="DNA Methylase, subunit A, domain 2"/>
    <property type="match status" value="1"/>
</dbReference>
<comment type="similarity">
    <text evidence="7">Belongs to the class I-like SAM-binding methyltransferase superfamily. C5-methyltransferase family.</text>
</comment>
<dbReference type="AlphaFoldDB" id="A0A828QWK5"/>
<comment type="caution">
    <text evidence="8">The sequence shown here is derived from an EMBL/GenBank/DDBJ whole genome shotgun (WGS) entry which is preliminary data.</text>
</comment>
<dbReference type="InterPro" id="IPR050390">
    <property type="entry name" value="C5-Methyltransferase"/>
</dbReference>
<dbReference type="PRINTS" id="PR00105">
    <property type="entry name" value="C5METTRFRASE"/>
</dbReference>
<keyword evidence="5" id="KW-0680">Restriction system</keyword>
<keyword evidence="2 7" id="KW-0489">Methyltransferase</keyword>
<protein>
    <recommendedName>
        <fullName evidence="1">DNA (cytosine-5-)-methyltransferase</fullName>
        <ecNumber evidence="1">2.1.1.37</ecNumber>
    </recommendedName>
</protein>
<sequence>MKYNIVEFFVGAGGSHLGFMQEGFSTLYANDFDSNALKTLEHNNKKHLQNAILDSTDITQLNPKELKKKVDSSVDVMFGGIVCKGFSLAGERSPADERNQFYRYYLDIVKELRPKISVIENVKGMLNARILNPNAPSEIWQEVGNIWKQLELLKGEKSALRKKDKITQQIIQKGEMLRKQKQNLLEKIKPYQISVLDDIYKIYEAMGYKVQHKVLNAAWYGAATKRERLIIVATRADLQGDFHYPLPRFYDESIGTKLDFSDDELAKCKFKKPLTLREVLAKIDYTNENDIDNLPMQHNAKTIERFRYIKEGCNIADSLDLLPKHLQISKFYSRGGNMRLHFDRLAPTLVPGHSAFPLHPKEHRSITIREAATITGFPLEYKFFGSHTKRCEQVGNAVPPPLSRAIAKSVRAFLDRQI</sequence>
<evidence type="ECO:0000256" key="6">
    <source>
        <dbReference type="ARBA" id="ARBA00047422"/>
    </source>
</evidence>
<evidence type="ECO:0000256" key="2">
    <source>
        <dbReference type="ARBA" id="ARBA00022603"/>
    </source>
</evidence>
<dbReference type="Pfam" id="PF00145">
    <property type="entry name" value="DNA_methylase"/>
    <property type="match status" value="2"/>
</dbReference>
<dbReference type="GO" id="GO:0032259">
    <property type="term" value="P:methylation"/>
    <property type="evidence" value="ECO:0007669"/>
    <property type="project" value="UniProtKB-KW"/>
</dbReference>
<evidence type="ECO:0000256" key="1">
    <source>
        <dbReference type="ARBA" id="ARBA00011975"/>
    </source>
</evidence>
<dbReference type="PROSITE" id="PS51679">
    <property type="entry name" value="SAM_MT_C5"/>
    <property type="match status" value="1"/>
</dbReference>
<comment type="catalytic activity">
    <reaction evidence="6">
        <text>a 2'-deoxycytidine in DNA + S-adenosyl-L-methionine = a 5-methyl-2'-deoxycytidine in DNA + S-adenosyl-L-homocysteine + H(+)</text>
        <dbReference type="Rhea" id="RHEA:13681"/>
        <dbReference type="Rhea" id="RHEA-COMP:11369"/>
        <dbReference type="Rhea" id="RHEA-COMP:11370"/>
        <dbReference type="ChEBI" id="CHEBI:15378"/>
        <dbReference type="ChEBI" id="CHEBI:57856"/>
        <dbReference type="ChEBI" id="CHEBI:59789"/>
        <dbReference type="ChEBI" id="CHEBI:85452"/>
        <dbReference type="ChEBI" id="CHEBI:85454"/>
        <dbReference type="EC" id="2.1.1.37"/>
    </reaction>
</comment>
<dbReference type="GO" id="GO:0009307">
    <property type="term" value="P:DNA restriction-modification system"/>
    <property type="evidence" value="ECO:0007669"/>
    <property type="project" value="UniProtKB-KW"/>
</dbReference>
<name>A0A828QWK5_CAMUP</name>
<dbReference type="InterPro" id="IPR029063">
    <property type="entry name" value="SAM-dependent_MTases_sf"/>
</dbReference>
<dbReference type="GeneID" id="58537215"/>
<keyword evidence="3 7" id="KW-0808">Transferase</keyword>
<organism evidence="8 9">
    <name type="scientific">Campylobacter upsaliensis JV21</name>
    <dbReference type="NCBI Taxonomy" id="888826"/>
    <lineage>
        <taxon>Bacteria</taxon>
        <taxon>Pseudomonadati</taxon>
        <taxon>Campylobacterota</taxon>
        <taxon>Epsilonproteobacteria</taxon>
        <taxon>Campylobacterales</taxon>
        <taxon>Campylobacteraceae</taxon>
        <taxon>Campylobacter</taxon>
    </lineage>
</organism>
<evidence type="ECO:0000313" key="9">
    <source>
        <dbReference type="Proteomes" id="UP000005813"/>
    </source>
</evidence>
<evidence type="ECO:0000256" key="7">
    <source>
        <dbReference type="PROSITE-ProRule" id="PRU01016"/>
    </source>
</evidence>
<keyword evidence="4 7" id="KW-0949">S-adenosyl-L-methionine</keyword>
<feature type="active site" evidence="7">
    <location>
        <position position="83"/>
    </location>
</feature>
<evidence type="ECO:0000256" key="4">
    <source>
        <dbReference type="ARBA" id="ARBA00022691"/>
    </source>
</evidence>
<dbReference type="GO" id="GO:0003886">
    <property type="term" value="F:DNA (cytosine-5-)-methyltransferase activity"/>
    <property type="evidence" value="ECO:0007669"/>
    <property type="project" value="UniProtKB-EC"/>
</dbReference>
<dbReference type="EMBL" id="AEPU01000011">
    <property type="protein sequence ID" value="EFU72401.1"/>
    <property type="molecule type" value="Genomic_DNA"/>
</dbReference>
<dbReference type="EC" id="2.1.1.37" evidence="1"/>
<evidence type="ECO:0000256" key="5">
    <source>
        <dbReference type="ARBA" id="ARBA00022747"/>
    </source>
</evidence>
<dbReference type="InterPro" id="IPR001525">
    <property type="entry name" value="C5_MeTfrase"/>
</dbReference>
<dbReference type="RefSeq" id="WP_004277020.1">
    <property type="nucleotide sequence ID" value="NZ_GL622227.1"/>
</dbReference>
<evidence type="ECO:0000256" key="3">
    <source>
        <dbReference type="ARBA" id="ARBA00022679"/>
    </source>
</evidence>
<gene>
    <name evidence="8" type="primary">dcm</name>
    <name evidence="8" type="ORF">HMPREF9400_0455</name>
</gene>
<proteinExistence type="inferred from homology"/>
<dbReference type="PANTHER" id="PTHR10629:SF52">
    <property type="entry name" value="DNA (CYTOSINE-5)-METHYLTRANSFERASE 1"/>
    <property type="match status" value="1"/>
</dbReference>